<proteinExistence type="predicted"/>
<sequence length="171" mass="19070">MTKTKTPSIVTQIVDKLYSEGSMKVAQMCETIKYSYKSVYTKALELQKLGLADKDDDGVWSLREGVTPQTLITGEIGGAEETEPGQKLPPIARSPGIPLDQRGMFIKHCTDIGIAPREAIPTIADIFFSGDINSLHWLNQVLAQDSAGYVSHQQRRLMLSWWANTRLLEFD</sequence>
<organism evidence="1">
    <name type="scientific">marine sediment metagenome</name>
    <dbReference type="NCBI Taxonomy" id="412755"/>
    <lineage>
        <taxon>unclassified sequences</taxon>
        <taxon>metagenomes</taxon>
        <taxon>ecological metagenomes</taxon>
    </lineage>
</organism>
<gene>
    <name evidence="1" type="ORF">S03H2_51396</name>
</gene>
<feature type="non-terminal residue" evidence="1">
    <location>
        <position position="171"/>
    </location>
</feature>
<protein>
    <submittedName>
        <fullName evidence="1">Uncharacterized protein</fullName>
    </submittedName>
</protein>
<name>X1HS94_9ZZZZ</name>
<accession>X1HS94</accession>
<dbReference type="EMBL" id="BARU01032605">
    <property type="protein sequence ID" value="GAH72996.1"/>
    <property type="molecule type" value="Genomic_DNA"/>
</dbReference>
<comment type="caution">
    <text evidence="1">The sequence shown here is derived from an EMBL/GenBank/DDBJ whole genome shotgun (WGS) entry which is preliminary data.</text>
</comment>
<evidence type="ECO:0000313" key="1">
    <source>
        <dbReference type="EMBL" id="GAH72996.1"/>
    </source>
</evidence>
<reference evidence="1" key="1">
    <citation type="journal article" date="2014" name="Front. Microbiol.">
        <title>High frequency of phylogenetically diverse reductive dehalogenase-homologous genes in deep subseafloor sedimentary metagenomes.</title>
        <authorList>
            <person name="Kawai M."/>
            <person name="Futagami T."/>
            <person name="Toyoda A."/>
            <person name="Takaki Y."/>
            <person name="Nishi S."/>
            <person name="Hori S."/>
            <person name="Arai W."/>
            <person name="Tsubouchi T."/>
            <person name="Morono Y."/>
            <person name="Uchiyama I."/>
            <person name="Ito T."/>
            <person name="Fujiyama A."/>
            <person name="Inagaki F."/>
            <person name="Takami H."/>
        </authorList>
    </citation>
    <scope>NUCLEOTIDE SEQUENCE</scope>
    <source>
        <strain evidence="1">Expedition CK06-06</strain>
    </source>
</reference>
<dbReference type="AlphaFoldDB" id="X1HS94"/>